<comment type="similarity">
    <text evidence="2">Belongs to the TacA antitoxin family.</text>
</comment>
<sequence length="82" mass="9107">MTAIADRLDLRLSVEDKNRLRRAAELHGLPVATFVREAALREAESTIAHPPKARRGSLATRLRGRATARMGTDEIMKLTRGD</sequence>
<organism evidence="3 4">
    <name type="scientific">Arenimonas composti TR7-09 = DSM 18010</name>
    <dbReference type="NCBI Taxonomy" id="1121013"/>
    <lineage>
        <taxon>Bacteria</taxon>
        <taxon>Pseudomonadati</taxon>
        <taxon>Pseudomonadota</taxon>
        <taxon>Gammaproteobacteria</taxon>
        <taxon>Lysobacterales</taxon>
        <taxon>Lysobacteraceae</taxon>
        <taxon>Arenimonas</taxon>
    </lineage>
</organism>
<name>A0A091BUJ3_9GAMM</name>
<dbReference type="InterPro" id="IPR014795">
    <property type="entry name" value="TacA_1-like"/>
</dbReference>
<dbReference type="InterPro" id="IPR010985">
    <property type="entry name" value="Ribbon_hlx_hlx"/>
</dbReference>
<evidence type="ECO:0000313" key="3">
    <source>
        <dbReference type="EMBL" id="KFN48010.1"/>
    </source>
</evidence>
<protein>
    <recommendedName>
        <fullName evidence="5">DUF1778 domain-containing protein</fullName>
    </recommendedName>
</protein>
<dbReference type="EMBL" id="AWXU01000058">
    <property type="protein sequence ID" value="KFN48010.1"/>
    <property type="molecule type" value="Genomic_DNA"/>
</dbReference>
<proteinExistence type="inferred from homology"/>
<dbReference type="Pfam" id="PF08681">
    <property type="entry name" value="TacA1"/>
    <property type="match status" value="1"/>
</dbReference>
<dbReference type="RefSeq" id="WP_026817705.1">
    <property type="nucleotide sequence ID" value="NZ_AUFF01000017.1"/>
</dbReference>
<evidence type="ECO:0000256" key="2">
    <source>
        <dbReference type="ARBA" id="ARBA00049988"/>
    </source>
</evidence>
<reference evidence="3 4" key="1">
    <citation type="submission" date="2013-09" db="EMBL/GenBank/DDBJ databases">
        <title>Genome sequencing of Arenimonas composti.</title>
        <authorList>
            <person name="Chen F."/>
            <person name="Wang G."/>
        </authorList>
    </citation>
    <scope>NUCLEOTIDE SEQUENCE [LARGE SCALE GENOMIC DNA]</scope>
    <source>
        <strain evidence="3 4">TR7-09</strain>
    </source>
</reference>
<dbReference type="OrthoDB" id="6058286at2"/>
<dbReference type="Proteomes" id="UP000029391">
    <property type="component" value="Unassembled WGS sequence"/>
</dbReference>
<dbReference type="GO" id="GO:0006355">
    <property type="term" value="P:regulation of DNA-templated transcription"/>
    <property type="evidence" value="ECO:0007669"/>
    <property type="project" value="InterPro"/>
</dbReference>
<keyword evidence="4" id="KW-1185">Reference proteome</keyword>
<accession>A0A091BUJ3</accession>
<gene>
    <name evidence="3" type="ORF">P873_14380</name>
</gene>
<keyword evidence="1" id="KW-1277">Toxin-antitoxin system</keyword>
<evidence type="ECO:0000313" key="4">
    <source>
        <dbReference type="Proteomes" id="UP000029391"/>
    </source>
</evidence>
<dbReference type="STRING" id="1121013.GCA_000426365_02847"/>
<dbReference type="Gene3D" id="1.20.5.780">
    <property type="entry name" value="Single helix bin"/>
    <property type="match status" value="1"/>
</dbReference>
<dbReference type="AlphaFoldDB" id="A0A091BUJ3"/>
<evidence type="ECO:0000256" key="1">
    <source>
        <dbReference type="ARBA" id="ARBA00022649"/>
    </source>
</evidence>
<comment type="caution">
    <text evidence="3">The sequence shown here is derived from an EMBL/GenBank/DDBJ whole genome shotgun (WGS) entry which is preliminary data.</text>
</comment>
<evidence type="ECO:0008006" key="5">
    <source>
        <dbReference type="Google" id="ProtNLM"/>
    </source>
</evidence>
<dbReference type="SUPFAM" id="SSF47598">
    <property type="entry name" value="Ribbon-helix-helix"/>
    <property type="match status" value="1"/>
</dbReference>